<feature type="region of interest" description="Disordered" evidence="7">
    <location>
        <begin position="106"/>
        <end position="133"/>
    </location>
</feature>
<dbReference type="GO" id="GO:0005840">
    <property type="term" value="C:ribosome"/>
    <property type="evidence" value="ECO:0007669"/>
    <property type="project" value="UniProtKB-UniRule"/>
</dbReference>
<keyword evidence="2" id="KW-0699">rRNA-binding</keyword>
<comment type="similarity">
    <text evidence="1">Belongs to the universal ribosomal protein uL3 family.</text>
</comment>
<keyword evidence="3" id="KW-0694">RNA-binding</keyword>
<dbReference type="NCBIfam" id="TIGR03625">
    <property type="entry name" value="L3_bact"/>
    <property type="match status" value="1"/>
</dbReference>
<dbReference type="GO" id="GO:0003735">
    <property type="term" value="F:structural constituent of ribosome"/>
    <property type="evidence" value="ECO:0007669"/>
    <property type="project" value="UniProtKB-UniRule"/>
</dbReference>
<gene>
    <name evidence="8" type="ORF">AUK18_01850</name>
</gene>
<name>A0A1J5B830_9BACT</name>
<comment type="caution">
    <text evidence="8">The sequence shown here is derived from an EMBL/GenBank/DDBJ whole genome shotgun (WGS) entry which is preliminary data.</text>
</comment>
<protein>
    <recommendedName>
        <fullName evidence="6">50S ribosomal protein L3</fullName>
    </recommendedName>
</protein>
<proteinExistence type="inferred from homology"/>
<dbReference type="Pfam" id="PF00297">
    <property type="entry name" value="Ribosomal_L3"/>
    <property type="match status" value="1"/>
</dbReference>
<evidence type="ECO:0000313" key="8">
    <source>
        <dbReference type="EMBL" id="OIP03495.1"/>
    </source>
</evidence>
<evidence type="ECO:0000256" key="1">
    <source>
        <dbReference type="ARBA" id="ARBA00006540"/>
    </source>
</evidence>
<dbReference type="Proteomes" id="UP000183605">
    <property type="component" value="Unassembled WGS sequence"/>
</dbReference>
<evidence type="ECO:0000256" key="2">
    <source>
        <dbReference type="ARBA" id="ARBA00022730"/>
    </source>
</evidence>
<dbReference type="PANTHER" id="PTHR11229">
    <property type="entry name" value="50S RIBOSOMAL PROTEIN L3"/>
    <property type="match status" value="1"/>
</dbReference>
<dbReference type="Gene3D" id="2.40.30.10">
    <property type="entry name" value="Translation factors"/>
    <property type="match status" value="1"/>
</dbReference>
<evidence type="ECO:0000313" key="9">
    <source>
        <dbReference type="Proteomes" id="UP000183605"/>
    </source>
</evidence>
<keyword evidence="5" id="KW-0687">Ribonucleoprotein</keyword>
<evidence type="ECO:0000256" key="5">
    <source>
        <dbReference type="ARBA" id="ARBA00023274"/>
    </source>
</evidence>
<evidence type="ECO:0000256" key="3">
    <source>
        <dbReference type="ARBA" id="ARBA00022884"/>
    </source>
</evidence>
<dbReference type="SUPFAM" id="SSF50447">
    <property type="entry name" value="Translation proteins"/>
    <property type="match status" value="1"/>
</dbReference>
<reference evidence="8 9" key="1">
    <citation type="journal article" date="2016" name="Environ. Microbiol.">
        <title>Genomic resolution of a cold subsurface aquifer community provides metabolic insights for novel microbes adapted to high CO concentrations.</title>
        <authorList>
            <person name="Probst A.J."/>
            <person name="Castelle C.J."/>
            <person name="Singh A."/>
            <person name="Brown C.T."/>
            <person name="Anantharaman K."/>
            <person name="Sharon I."/>
            <person name="Hug L.A."/>
            <person name="Burstein D."/>
            <person name="Emerson J.B."/>
            <person name="Thomas B.C."/>
            <person name="Banfield J.F."/>
        </authorList>
    </citation>
    <scope>NUCLEOTIDE SEQUENCE [LARGE SCALE GENOMIC DNA]</scope>
    <source>
        <strain evidence="8">CG2_30_44_31</strain>
    </source>
</reference>
<accession>A0A1J5B830</accession>
<dbReference type="GO" id="GO:1990904">
    <property type="term" value="C:ribonucleoprotein complex"/>
    <property type="evidence" value="ECO:0007669"/>
    <property type="project" value="UniProtKB-KW"/>
</dbReference>
<dbReference type="InterPro" id="IPR000597">
    <property type="entry name" value="Ribosomal_uL3"/>
</dbReference>
<dbReference type="FunFam" id="2.40.30.10:FF:000004">
    <property type="entry name" value="50S ribosomal protein L3"/>
    <property type="match status" value="1"/>
</dbReference>
<evidence type="ECO:0000256" key="4">
    <source>
        <dbReference type="ARBA" id="ARBA00022980"/>
    </source>
</evidence>
<dbReference type="PANTHER" id="PTHR11229:SF16">
    <property type="entry name" value="LARGE RIBOSOMAL SUBUNIT PROTEIN UL3C"/>
    <property type="match status" value="1"/>
</dbReference>
<sequence length="185" mass="19993">MIDQFFATKLETSQTFDDKGNRVVVTQLQALPLTIKRIKTVEKDGYDALVCGVAARKQPKELKLPNAADLKPGDQINCQDILKPGDLLKATGLSKGRGFAGVMKRHGFSGGPKTHGQSDRSRAPGSIGMRTTPGRVWKGKKMAGHYGVETVTVKNLKVIKIEDNLLTVSGTVPGSKNSLLKLLKL</sequence>
<organism evidence="8 9">
    <name type="scientific">Candidatus Beckwithbacteria bacterium CG2_30_44_31</name>
    <dbReference type="NCBI Taxonomy" id="1805035"/>
    <lineage>
        <taxon>Bacteria</taxon>
        <taxon>Candidatus Beckwithiibacteriota</taxon>
    </lineage>
</organism>
<dbReference type="GO" id="GO:0019843">
    <property type="term" value="F:rRNA binding"/>
    <property type="evidence" value="ECO:0007669"/>
    <property type="project" value="UniProtKB-KW"/>
</dbReference>
<dbReference type="InterPro" id="IPR019927">
    <property type="entry name" value="Ribosomal_uL3_bac/org-type"/>
</dbReference>
<keyword evidence="4 8" id="KW-0689">Ribosomal protein</keyword>
<evidence type="ECO:0000256" key="7">
    <source>
        <dbReference type="SAM" id="MobiDB-lite"/>
    </source>
</evidence>
<dbReference type="AlphaFoldDB" id="A0A1J5B830"/>
<evidence type="ECO:0000256" key="6">
    <source>
        <dbReference type="NCBIfam" id="TIGR03625"/>
    </source>
</evidence>
<dbReference type="GO" id="GO:0006412">
    <property type="term" value="P:translation"/>
    <property type="evidence" value="ECO:0007669"/>
    <property type="project" value="UniProtKB-UniRule"/>
</dbReference>
<dbReference type="EMBL" id="MNXQ01000035">
    <property type="protein sequence ID" value="OIP03495.1"/>
    <property type="molecule type" value="Genomic_DNA"/>
</dbReference>
<dbReference type="InterPro" id="IPR009000">
    <property type="entry name" value="Transl_B-barrel_sf"/>
</dbReference>